<evidence type="ECO:0000256" key="9">
    <source>
        <dbReference type="ARBA" id="ARBA00022801"/>
    </source>
</evidence>
<name>A0A1S1YXF8_FLAPC</name>
<protein>
    <recommendedName>
        <fullName evidence="7">N-acylneuraminate cytidylyltransferase</fullName>
        <ecNumber evidence="7">2.7.7.43</ecNumber>
    </recommendedName>
</protein>
<evidence type="ECO:0000256" key="1">
    <source>
        <dbReference type="ARBA" id="ARBA00001862"/>
    </source>
</evidence>
<dbReference type="PANTHER" id="PTHR21485">
    <property type="entry name" value="HAD SUPERFAMILY MEMBERS CMAS AND KDSC"/>
    <property type="match status" value="1"/>
</dbReference>
<comment type="subunit">
    <text evidence="6">Homotetramer.</text>
</comment>
<dbReference type="EC" id="2.7.7.43" evidence="7"/>
<dbReference type="SUPFAM" id="SSF53448">
    <property type="entry name" value="Nucleotide-diphospho-sugar transferases"/>
    <property type="match status" value="1"/>
</dbReference>
<dbReference type="EMBL" id="JRYR02000001">
    <property type="protein sequence ID" value="OHX65697.1"/>
    <property type="molecule type" value="Genomic_DNA"/>
</dbReference>
<dbReference type="NCBIfam" id="TIGR01670">
    <property type="entry name" value="KdsC-phosphatas"/>
    <property type="match status" value="1"/>
</dbReference>
<evidence type="ECO:0000256" key="10">
    <source>
        <dbReference type="ARBA" id="ARBA00022842"/>
    </source>
</evidence>
<dbReference type="Gene3D" id="3.40.50.1000">
    <property type="entry name" value="HAD superfamily/HAD-like"/>
    <property type="match status" value="1"/>
</dbReference>
<keyword evidence="11" id="KW-0808">Transferase</keyword>
<dbReference type="GO" id="GO:0016788">
    <property type="term" value="F:hydrolase activity, acting on ester bonds"/>
    <property type="evidence" value="ECO:0007669"/>
    <property type="project" value="InterPro"/>
</dbReference>
<comment type="caution">
    <text evidence="11">The sequence shown here is derived from an EMBL/GenBank/DDBJ whole genome shotgun (WGS) entry which is preliminary data.</text>
</comment>
<dbReference type="GO" id="GO:0006054">
    <property type="term" value="P:N-acetylneuraminate metabolic process"/>
    <property type="evidence" value="ECO:0007669"/>
    <property type="project" value="UniProtKB-UniPathway"/>
</dbReference>
<dbReference type="RefSeq" id="WP_044222249.1">
    <property type="nucleotide sequence ID" value="NZ_JRYR02000001.1"/>
</dbReference>
<evidence type="ECO:0000256" key="2">
    <source>
        <dbReference type="ARBA" id="ARBA00001946"/>
    </source>
</evidence>
<dbReference type="Pfam" id="PF08282">
    <property type="entry name" value="Hydrolase_3"/>
    <property type="match status" value="1"/>
</dbReference>
<dbReference type="InterPro" id="IPR036412">
    <property type="entry name" value="HAD-like_sf"/>
</dbReference>
<organism evidence="11 12">
    <name type="scientific">Flammeovirga pacifica</name>
    <dbReference type="NCBI Taxonomy" id="915059"/>
    <lineage>
        <taxon>Bacteria</taxon>
        <taxon>Pseudomonadati</taxon>
        <taxon>Bacteroidota</taxon>
        <taxon>Cytophagia</taxon>
        <taxon>Cytophagales</taxon>
        <taxon>Flammeovirgaceae</taxon>
        <taxon>Flammeovirga</taxon>
    </lineage>
</organism>
<comment type="similarity">
    <text evidence="4">Belongs to the KdsC family.</text>
</comment>
<gene>
    <name evidence="11" type="ORF">NH26_04700</name>
</gene>
<dbReference type="CDD" id="cd02513">
    <property type="entry name" value="CMP-NeuAc_Synthase"/>
    <property type="match status" value="1"/>
</dbReference>
<dbReference type="InterPro" id="IPR010023">
    <property type="entry name" value="KdsC_fam"/>
</dbReference>
<evidence type="ECO:0000313" key="12">
    <source>
        <dbReference type="Proteomes" id="UP000179797"/>
    </source>
</evidence>
<evidence type="ECO:0000256" key="6">
    <source>
        <dbReference type="ARBA" id="ARBA00011881"/>
    </source>
</evidence>
<dbReference type="UniPathway" id="UPA00628"/>
<dbReference type="OrthoDB" id="9805604at2"/>
<evidence type="ECO:0000256" key="5">
    <source>
        <dbReference type="ARBA" id="ARBA00010726"/>
    </source>
</evidence>
<comment type="pathway">
    <text evidence="3">Amino-sugar metabolism; N-acetylneuraminate metabolism.</text>
</comment>
<sequence length="386" mass="43463">MSKTIAFIPVRGGSKSIPLKNIKPFCGKPLVYWTVKAAQDCKYIDEVIVATDSKEIEDTVLSFRLNKVKVYERSTENAQDHSSTESVVLEYITNKKVNTEDTFVLVQATSPLLTSFDIENGINIYNNQDFDSLLSCVREKRFYWNNDGTPNNYDFTKRPRRQDFNGILMENGAFYIQSVKGIIKNQNRLGGNIGITELPYYTSVEIDEEDDWIIAEKLMHKHILSSNDSKKKIKLILSDVDGVLTDAGMYYSENGDELKKFNTRDGMAFQLCREAGLKTGIITSENTELVTRRGKKMKLDFVVQGKAHGGKLNTAISICKELNISLDEVAYIGDDINCKELLSKVGLAACPNDAMKSIQSIHNIIILEKQGGEGCVREFVENYILI</sequence>
<keyword evidence="8" id="KW-0479">Metal-binding</keyword>
<dbReference type="GO" id="GO:0008781">
    <property type="term" value="F:N-acylneuraminate cytidylyltransferase activity"/>
    <property type="evidence" value="ECO:0007669"/>
    <property type="project" value="UniProtKB-EC"/>
</dbReference>
<comment type="cofactor">
    <cofactor evidence="2">
        <name>Mg(2+)</name>
        <dbReference type="ChEBI" id="CHEBI:18420"/>
    </cofactor>
</comment>
<accession>A0A1S1YXF8</accession>
<dbReference type="STRING" id="915059.NH26_04700"/>
<evidence type="ECO:0000256" key="8">
    <source>
        <dbReference type="ARBA" id="ARBA00022723"/>
    </source>
</evidence>
<dbReference type="InterPro" id="IPR003329">
    <property type="entry name" value="Cytidylyl_trans"/>
</dbReference>
<evidence type="ECO:0000256" key="7">
    <source>
        <dbReference type="ARBA" id="ARBA00012491"/>
    </source>
</evidence>
<dbReference type="AlphaFoldDB" id="A0A1S1YXF8"/>
<dbReference type="InterPro" id="IPR050793">
    <property type="entry name" value="CMP-NeuNAc_synthase"/>
</dbReference>
<proteinExistence type="inferred from homology"/>
<keyword evidence="9" id="KW-0378">Hydrolase</keyword>
<dbReference type="PANTHER" id="PTHR21485:SF3">
    <property type="entry name" value="N-ACYLNEURAMINATE CYTIDYLYLTRANSFERASE"/>
    <property type="match status" value="1"/>
</dbReference>
<dbReference type="InterPro" id="IPR029044">
    <property type="entry name" value="Nucleotide-diphossugar_trans"/>
</dbReference>
<reference evidence="11 12" key="1">
    <citation type="journal article" date="2012" name="Int. J. Syst. Evol. Microbiol.">
        <title>Flammeovirga pacifica sp. nov., isolated from deep-sea sediment.</title>
        <authorList>
            <person name="Xu H."/>
            <person name="Fu Y."/>
            <person name="Yang N."/>
            <person name="Ding Z."/>
            <person name="Lai Q."/>
            <person name="Zeng R."/>
        </authorList>
    </citation>
    <scope>NUCLEOTIDE SEQUENCE [LARGE SCALE GENOMIC DNA]</scope>
    <source>
        <strain evidence="12">DSM 24597 / LMG 26175 / WPAGA1</strain>
    </source>
</reference>
<dbReference type="GO" id="GO:0046872">
    <property type="term" value="F:metal ion binding"/>
    <property type="evidence" value="ECO:0007669"/>
    <property type="project" value="UniProtKB-KW"/>
</dbReference>
<dbReference type="Pfam" id="PF02348">
    <property type="entry name" value="CTP_transf_3"/>
    <property type="match status" value="1"/>
</dbReference>
<evidence type="ECO:0000256" key="4">
    <source>
        <dbReference type="ARBA" id="ARBA00005893"/>
    </source>
</evidence>
<keyword evidence="12" id="KW-1185">Reference proteome</keyword>
<dbReference type="SUPFAM" id="SSF56784">
    <property type="entry name" value="HAD-like"/>
    <property type="match status" value="1"/>
</dbReference>
<dbReference type="Proteomes" id="UP000179797">
    <property type="component" value="Unassembled WGS sequence"/>
</dbReference>
<keyword evidence="11" id="KW-0548">Nucleotidyltransferase</keyword>
<keyword evidence="10" id="KW-0460">Magnesium</keyword>
<dbReference type="InterPro" id="IPR023214">
    <property type="entry name" value="HAD_sf"/>
</dbReference>
<dbReference type="Gene3D" id="3.90.550.10">
    <property type="entry name" value="Spore Coat Polysaccharide Biosynthesis Protein SpsA, Chain A"/>
    <property type="match status" value="1"/>
</dbReference>
<comment type="catalytic activity">
    <reaction evidence="1">
        <text>an N-acylneuraminate + CTP = a CMP-N-acyl-beta-neuraminate + diphosphate</text>
        <dbReference type="Rhea" id="RHEA:11344"/>
        <dbReference type="ChEBI" id="CHEBI:33019"/>
        <dbReference type="ChEBI" id="CHEBI:37563"/>
        <dbReference type="ChEBI" id="CHEBI:60073"/>
        <dbReference type="ChEBI" id="CHEBI:68671"/>
        <dbReference type="EC" id="2.7.7.43"/>
    </reaction>
</comment>
<evidence type="ECO:0000313" key="11">
    <source>
        <dbReference type="EMBL" id="OHX65697.1"/>
    </source>
</evidence>
<comment type="similarity">
    <text evidence="5">Belongs to the CMP-NeuNAc synthase family.</text>
</comment>
<evidence type="ECO:0000256" key="3">
    <source>
        <dbReference type="ARBA" id="ARBA00005141"/>
    </source>
</evidence>